<comment type="similarity">
    <text evidence="1">Belongs to the ABC transporter superfamily.</text>
</comment>
<dbReference type="PROSITE" id="PS50893">
    <property type="entry name" value="ABC_TRANSPORTER_2"/>
    <property type="match status" value="1"/>
</dbReference>
<dbReference type="PANTHER" id="PTHR43776:SF7">
    <property type="entry name" value="D,D-DIPEPTIDE TRANSPORT ATP-BINDING PROTEIN DDPF-RELATED"/>
    <property type="match status" value="1"/>
</dbReference>
<dbReference type="EMBL" id="POTY01000144">
    <property type="protein sequence ID" value="PZG14613.1"/>
    <property type="molecule type" value="Genomic_DNA"/>
</dbReference>
<dbReference type="SUPFAM" id="SSF52540">
    <property type="entry name" value="P-loop containing nucleoside triphosphate hydrolases"/>
    <property type="match status" value="1"/>
</dbReference>
<sequence>MSESLLRVRGLTKHFPVRGGLRRAGLVRAVDGLDFAVRAGETLGLVGESGCGKTTTGRMLVRLLEPTGGSIEFAGRDITHAGRRELRPLRSDLQIIFQDPYASLNPRHTVGRIIAMPLEVNGITPPGGTNARVRELMELVGLNPEHYNRYPHEFSGGQRQRVGIARALAPGPRLVVADEPVSALDVSIQAQVVNLLRDLQRELGLAFVFIAHDLAVVRHFCQRVAVMYLGRIVEIGDRDDIYERPQHPYTRALLSAVPDVTRLGPAGRIRLSGDVPTPLDPPSGCRFRSRCPAARDRCAAEEPALVRRDGGNQAIACHFPESGPLGAMPANGTDAEVPA</sequence>
<dbReference type="InterPro" id="IPR050319">
    <property type="entry name" value="ABC_transp_ATP-bind"/>
</dbReference>
<dbReference type="InterPro" id="IPR017871">
    <property type="entry name" value="ABC_transporter-like_CS"/>
</dbReference>
<dbReference type="Gene3D" id="3.40.50.300">
    <property type="entry name" value="P-loop containing nucleotide triphosphate hydrolases"/>
    <property type="match status" value="1"/>
</dbReference>
<keyword evidence="4 6" id="KW-0067">ATP-binding</keyword>
<dbReference type="Proteomes" id="UP000248924">
    <property type="component" value="Unassembled WGS sequence"/>
</dbReference>
<keyword evidence="7" id="KW-1185">Reference proteome</keyword>
<dbReference type="PANTHER" id="PTHR43776">
    <property type="entry name" value="TRANSPORT ATP-BINDING PROTEIN"/>
    <property type="match status" value="1"/>
</dbReference>
<dbReference type="GO" id="GO:0016887">
    <property type="term" value="F:ATP hydrolysis activity"/>
    <property type="evidence" value="ECO:0007669"/>
    <property type="project" value="InterPro"/>
</dbReference>
<evidence type="ECO:0000256" key="1">
    <source>
        <dbReference type="ARBA" id="ARBA00005417"/>
    </source>
</evidence>
<dbReference type="FunFam" id="3.40.50.300:FF:000016">
    <property type="entry name" value="Oligopeptide ABC transporter ATP-binding component"/>
    <property type="match status" value="1"/>
</dbReference>
<protein>
    <submittedName>
        <fullName evidence="6">Dipeptide/oligopeptide/nickel ABC transporter ATP-binding protein</fullName>
    </submittedName>
</protein>
<evidence type="ECO:0000256" key="4">
    <source>
        <dbReference type="ARBA" id="ARBA00022840"/>
    </source>
</evidence>
<accession>A0A2W2DVV1</accession>
<dbReference type="NCBIfam" id="TIGR01727">
    <property type="entry name" value="oligo_HPY"/>
    <property type="match status" value="1"/>
</dbReference>
<keyword evidence="3" id="KW-0547">Nucleotide-binding</keyword>
<evidence type="ECO:0000313" key="6">
    <source>
        <dbReference type="EMBL" id="PZG14613.1"/>
    </source>
</evidence>
<keyword evidence="2" id="KW-0813">Transport</keyword>
<dbReference type="InterPro" id="IPR013563">
    <property type="entry name" value="Oligopep_ABC_C"/>
</dbReference>
<evidence type="ECO:0000256" key="2">
    <source>
        <dbReference type="ARBA" id="ARBA00022448"/>
    </source>
</evidence>
<dbReference type="GO" id="GO:0055085">
    <property type="term" value="P:transmembrane transport"/>
    <property type="evidence" value="ECO:0007669"/>
    <property type="project" value="UniProtKB-ARBA"/>
</dbReference>
<feature type="domain" description="ABC transporter" evidence="5">
    <location>
        <begin position="6"/>
        <end position="254"/>
    </location>
</feature>
<dbReference type="OrthoDB" id="3504674at2"/>
<organism evidence="6 7">
    <name type="scientific">Micromonospora craterilacus</name>
    <dbReference type="NCBI Taxonomy" id="1655439"/>
    <lineage>
        <taxon>Bacteria</taxon>
        <taxon>Bacillati</taxon>
        <taxon>Actinomycetota</taxon>
        <taxon>Actinomycetes</taxon>
        <taxon>Micromonosporales</taxon>
        <taxon>Micromonosporaceae</taxon>
        <taxon>Micromonospora</taxon>
    </lineage>
</organism>
<dbReference type="GO" id="GO:0005524">
    <property type="term" value="F:ATP binding"/>
    <property type="evidence" value="ECO:0007669"/>
    <property type="project" value="UniProtKB-KW"/>
</dbReference>
<dbReference type="SMART" id="SM00382">
    <property type="entry name" value="AAA"/>
    <property type="match status" value="1"/>
</dbReference>
<reference evidence="6 7" key="1">
    <citation type="submission" date="2018-01" db="EMBL/GenBank/DDBJ databases">
        <title>Draft genome sequence of Jishengella sp. NA12.</title>
        <authorList>
            <person name="Sahin N."/>
            <person name="Ay H."/>
            <person name="Saygin H."/>
        </authorList>
    </citation>
    <scope>NUCLEOTIDE SEQUENCE [LARGE SCALE GENOMIC DNA]</scope>
    <source>
        <strain evidence="6 7">NA12</strain>
    </source>
</reference>
<dbReference type="Pfam" id="PF08352">
    <property type="entry name" value="oligo_HPY"/>
    <property type="match status" value="1"/>
</dbReference>
<dbReference type="PROSITE" id="PS00211">
    <property type="entry name" value="ABC_TRANSPORTER_1"/>
    <property type="match status" value="1"/>
</dbReference>
<dbReference type="InterPro" id="IPR027417">
    <property type="entry name" value="P-loop_NTPase"/>
</dbReference>
<dbReference type="InterPro" id="IPR003593">
    <property type="entry name" value="AAA+_ATPase"/>
</dbReference>
<dbReference type="CDD" id="cd03257">
    <property type="entry name" value="ABC_NikE_OppD_transporters"/>
    <property type="match status" value="1"/>
</dbReference>
<dbReference type="InterPro" id="IPR003439">
    <property type="entry name" value="ABC_transporter-like_ATP-bd"/>
</dbReference>
<evidence type="ECO:0000256" key="3">
    <source>
        <dbReference type="ARBA" id="ARBA00022741"/>
    </source>
</evidence>
<dbReference type="GO" id="GO:0015833">
    <property type="term" value="P:peptide transport"/>
    <property type="evidence" value="ECO:0007669"/>
    <property type="project" value="InterPro"/>
</dbReference>
<gene>
    <name evidence="6" type="ORF">C1I95_21345</name>
</gene>
<evidence type="ECO:0000259" key="5">
    <source>
        <dbReference type="PROSITE" id="PS50893"/>
    </source>
</evidence>
<evidence type="ECO:0000313" key="7">
    <source>
        <dbReference type="Proteomes" id="UP000248924"/>
    </source>
</evidence>
<name>A0A2W2DVV1_9ACTN</name>
<dbReference type="AlphaFoldDB" id="A0A2W2DVV1"/>
<dbReference type="Pfam" id="PF00005">
    <property type="entry name" value="ABC_tran"/>
    <property type="match status" value="1"/>
</dbReference>
<comment type="caution">
    <text evidence="6">The sequence shown here is derived from an EMBL/GenBank/DDBJ whole genome shotgun (WGS) entry which is preliminary data.</text>
</comment>
<dbReference type="NCBIfam" id="NF008453">
    <property type="entry name" value="PRK11308.1"/>
    <property type="match status" value="1"/>
</dbReference>
<dbReference type="RefSeq" id="WP_111215901.1">
    <property type="nucleotide sequence ID" value="NZ_POTY01000144.1"/>
</dbReference>
<proteinExistence type="inferred from homology"/>